<sequence>MDQIKGEIERLRSHLVDFGMQCGDLYREEVVHLSQKLDELIISYYRLTMTKDLDAKIA</sequence>
<evidence type="ECO:0000313" key="2">
    <source>
        <dbReference type="Proteomes" id="UP001596047"/>
    </source>
</evidence>
<accession>A0ABW0W4B5</accession>
<proteinExistence type="predicted"/>
<dbReference type="SUPFAM" id="SSF140500">
    <property type="entry name" value="BAS1536-like"/>
    <property type="match status" value="1"/>
</dbReference>
<dbReference type="Proteomes" id="UP001596047">
    <property type="component" value="Unassembled WGS sequence"/>
</dbReference>
<dbReference type="InterPro" id="IPR036638">
    <property type="entry name" value="HLH_DNA-bd_sf"/>
</dbReference>
<protein>
    <submittedName>
        <fullName evidence="1">Spo0E family sporulation regulatory protein-aspartic acid phosphatase</fullName>
    </submittedName>
</protein>
<evidence type="ECO:0000313" key="1">
    <source>
        <dbReference type="EMBL" id="MFC5651220.1"/>
    </source>
</evidence>
<dbReference type="Pfam" id="PF09388">
    <property type="entry name" value="SpoOE-like"/>
    <property type="match status" value="1"/>
</dbReference>
<gene>
    <name evidence="1" type="ORF">ACFPYJ_19335</name>
</gene>
<organism evidence="1 2">
    <name type="scientific">Paenibacillus solisilvae</name>
    <dbReference type="NCBI Taxonomy" id="2486751"/>
    <lineage>
        <taxon>Bacteria</taxon>
        <taxon>Bacillati</taxon>
        <taxon>Bacillota</taxon>
        <taxon>Bacilli</taxon>
        <taxon>Bacillales</taxon>
        <taxon>Paenibacillaceae</taxon>
        <taxon>Paenibacillus</taxon>
    </lineage>
</organism>
<dbReference type="Gene3D" id="4.10.280.10">
    <property type="entry name" value="Helix-loop-helix DNA-binding domain"/>
    <property type="match status" value="1"/>
</dbReference>
<dbReference type="RefSeq" id="WP_379189830.1">
    <property type="nucleotide sequence ID" value="NZ_JBHSOW010000070.1"/>
</dbReference>
<dbReference type="InterPro" id="IPR018540">
    <property type="entry name" value="Spo0E-like"/>
</dbReference>
<keyword evidence="2" id="KW-1185">Reference proteome</keyword>
<dbReference type="InterPro" id="IPR037208">
    <property type="entry name" value="Spo0E-like_sf"/>
</dbReference>
<reference evidence="2" key="1">
    <citation type="journal article" date="2019" name="Int. J. Syst. Evol. Microbiol.">
        <title>The Global Catalogue of Microorganisms (GCM) 10K type strain sequencing project: providing services to taxonomists for standard genome sequencing and annotation.</title>
        <authorList>
            <consortium name="The Broad Institute Genomics Platform"/>
            <consortium name="The Broad Institute Genome Sequencing Center for Infectious Disease"/>
            <person name="Wu L."/>
            <person name="Ma J."/>
        </authorList>
    </citation>
    <scope>NUCLEOTIDE SEQUENCE [LARGE SCALE GENOMIC DNA]</scope>
    <source>
        <strain evidence="2">CGMCC 1.3240</strain>
    </source>
</reference>
<comment type="caution">
    <text evidence="1">The sequence shown here is derived from an EMBL/GenBank/DDBJ whole genome shotgun (WGS) entry which is preliminary data.</text>
</comment>
<dbReference type="EMBL" id="JBHSOW010000070">
    <property type="protein sequence ID" value="MFC5651220.1"/>
    <property type="molecule type" value="Genomic_DNA"/>
</dbReference>
<name>A0ABW0W4B5_9BACL</name>